<dbReference type="RefSeq" id="WP_119602227.1">
    <property type="nucleotide sequence ID" value="NZ_QXQA01000017.1"/>
</dbReference>
<protein>
    <submittedName>
        <fullName evidence="1">Acetamidase</fullName>
    </submittedName>
</protein>
<dbReference type="GO" id="GO:0016811">
    <property type="term" value="F:hydrolase activity, acting on carbon-nitrogen (but not peptide) bonds, in linear amides"/>
    <property type="evidence" value="ECO:0007669"/>
    <property type="project" value="InterPro"/>
</dbReference>
<evidence type="ECO:0000313" key="2">
    <source>
        <dbReference type="Proteomes" id="UP000266482"/>
    </source>
</evidence>
<dbReference type="EMBL" id="QXQA01000017">
    <property type="protein sequence ID" value="RIX49896.1"/>
    <property type="molecule type" value="Genomic_DNA"/>
</dbReference>
<dbReference type="OrthoDB" id="9811740at2"/>
<dbReference type="AlphaFoldDB" id="A0A3A1UQ37"/>
<dbReference type="Proteomes" id="UP000266482">
    <property type="component" value="Unassembled WGS sequence"/>
</dbReference>
<reference evidence="1 2" key="1">
    <citation type="submission" date="2018-09" db="EMBL/GenBank/DDBJ databases">
        <title>Paenibacillus aracenensis nov. sp. isolated from a cave in southern Spain.</title>
        <authorList>
            <person name="Jurado V."/>
            <person name="Gutierrez-Patricio S."/>
            <person name="Gonzalez-Pimentel J.L."/>
            <person name="Miller A.Z."/>
            <person name="Laiz L."/>
            <person name="Saiz-Jimenez C."/>
        </authorList>
    </citation>
    <scope>NUCLEOTIDE SEQUENCE [LARGE SCALE GENOMIC DNA]</scope>
    <source>
        <strain evidence="1 2">DSM 22867</strain>
    </source>
</reference>
<name>A0A3A1UQ37_9BACL</name>
<sequence length="313" mass="34417">MAVYKVQPNRTNLYGSLSADFDSILRIKSGDTVQYACFDAGWGTSSADGQRIKPFERRKELDAGHALCGPIIIEEAKKGLTLEIKINEVIPGPYGFTSAGQYPNWQNQKLGLTEYNEITLQWELDRQSLIGKTRVNGREFSVGLNPFMGIFAMPPEETGIHTTWPPRFCGGNIDCKELTKGSVLYLPISVDGAYFFVGDGHAAQGDGEISCQAIECPIDLVELTFSVNRDLKLERPIANTPSGWISFGFHEDLNEATVQAMDGMLNLMGNLYNLNRVEAMALGSSVVDLRITQVVNGIKGVHAVLPHEALKVF</sequence>
<comment type="caution">
    <text evidence="1">The sequence shown here is derived from an EMBL/GenBank/DDBJ whole genome shotgun (WGS) entry which is preliminary data.</text>
</comment>
<dbReference type="SUPFAM" id="SSF141130">
    <property type="entry name" value="Acetamidase/Formamidase-like"/>
    <property type="match status" value="1"/>
</dbReference>
<accession>A0A3A1UQ37</accession>
<keyword evidence="2" id="KW-1185">Reference proteome</keyword>
<gene>
    <name evidence="1" type="ORF">D3P08_21735</name>
</gene>
<dbReference type="PANTHER" id="PTHR31891">
    <property type="entry name" value="FORMAMIDASE C869.04-RELATED"/>
    <property type="match status" value="1"/>
</dbReference>
<evidence type="ECO:0000313" key="1">
    <source>
        <dbReference type="EMBL" id="RIX49896.1"/>
    </source>
</evidence>
<proteinExistence type="predicted"/>
<dbReference type="Pfam" id="PF03069">
    <property type="entry name" value="FmdA_AmdA"/>
    <property type="match status" value="1"/>
</dbReference>
<dbReference type="Gene3D" id="2.60.120.580">
    <property type="entry name" value="Acetamidase/Formamidase-like domains"/>
    <property type="match status" value="2"/>
</dbReference>
<organism evidence="1 2">
    <name type="scientific">Paenibacillus nanensis</name>
    <dbReference type="NCBI Taxonomy" id="393251"/>
    <lineage>
        <taxon>Bacteria</taxon>
        <taxon>Bacillati</taxon>
        <taxon>Bacillota</taxon>
        <taxon>Bacilli</taxon>
        <taxon>Bacillales</taxon>
        <taxon>Paenibacillaceae</taxon>
        <taxon>Paenibacillus</taxon>
    </lineage>
</organism>
<dbReference type="PANTHER" id="PTHR31891:SF1">
    <property type="entry name" value="FORMAMIDASE C869.04-RELATED"/>
    <property type="match status" value="1"/>
</dbReference>
<dbReference type="Gene3D" id="3.10.28.20">
    <property type="entry name" value="Acetamidase/Formamidase-like domains"/>
    <property type="match status" value="1"/>
</dbReference>
<dbReference type="InterPro" id="IPR004304">
    <property type="entry name" value="FmdA_AmdA"/>
</dbReference>